<accession>A0A6G0WV73</accession>
<dbReference type="AlphaFoldDB" id="A0A6G0WV73"/>
<reference evidence="1 2" key="1">
    <citation type="submission" date="2019-07" db="EMBL/GenBank/DDBJ databases">
        <title>Genomics analysis of Aphanomyces spp. identifies a new class of oomycete effector associated with host adaptation.</title>
        <authorList>
            <person name="Gaulin E."/>
        </authorList>
    </citation>
    <scope>NUCLEOTIDE SEQUENCE [LARGE SCALE GENOMIC DNA]</scope>
    <source>
        <strain evidence="1 2">ATCC 201684</strain>
    </source>
</reference>
<dbReference type="VEuPathDB" id="FungiDB:AeMF1_021095"/>
<keyword evidence="2" id="KW-1185">Reference proteome</keyword>
<dbReference type="Gene3D" id="3.80.10.10">
    <property type="entry name" value="Ribonuclease Inhibitor"/>
    <property type="match status" value="1"/>
</dbReference>
<organism evidence="1 2">
    <name type="scientific">Aphanomyces euteiches</name>
    <dbReference type="NCBI Taxonomy" id="100861"/>
    <lineage>
        <taxon>Eukaryota</taxon>
        <taxon>Sar</taxon>
        <taxon>Stramenopiles</taxon>
        <taxon>Oomycota</taxon>
        <taxon>Saprolegniomycetes</taxon>
        <taxon>Saprolegniales</taxon>
        <taxon>Verrucalvaceae</taxon>
        <taxon>Aphanomyces</taxon>
    </lineage>
</organism>
<sequence length="111" mass="12846">MCGRGIFKNNVIWDMLVPYMKKSHLAELDLQYNYMTDSEAILLSQGICSVHMLRKINLMANCMRFPGLNAFLTAAPPSVRNIYFCYHKSDIYRFCLSHECQADQKLINLFG</sequence>
<comment type="caution">
    <text evidence="1">The sequence shown here is derived from an EMBL/GenBank/DDBJ whole genome shotgun (WGS) entry which is preliminary data.</text>
</comment>
<dbReference type="Proteomes" id="UP000481153">
    <property type="component" value="Unassembled WGS sequence"/>
</dbReference>
<gene>
    <name evidence="1" type="ORF">Ae201684_011273</name>
</gene>
<dbReference type="EMBL" id="VJMJ01000143">
    <property type="protein sequence ID" value="KAF0731370.1"/>
    <property type="molecule type" value="Genomic_DNA"/>
</dbReference>
<evidence type="ECO:0000313" key="2">
    <source>
        <dbReference type="Proteomes" id="UP000481153"/>
    </source>
</evidence>
<evidence type="ECO:0000313" key="1">
    <source>
        <dbReference type="EMBL" id="KAF0731370.1"/>
    </source>
</evidence>
<dbReference type="InterPro" id="IPR032675">
    <property type="entry name" value="LRR_dom_sf"/>
</dbReference>
<protein>
    <submittedName>
        <fullName evidence="1">Uncharacterized protein</fullName>
    </submittedName>
</protein>
<dbReference type="SUPFAM" id="SSF52047">
    <property type="entry name" value="RNI-like"/>
    <property type="match status" value="1"/>
</dbReference>
<name>A0A6G0WV73_9STRA</name>
<proteinExistence type="predicted"/>